<comment type="pathway">
    <text evidence="1">Secondary metabolite biosynthesis.</text>
</comment>
<dbReference type="PANTHER" id="PTHR35897">
    <property type="entry name" value="METHYLTRANSFERASE AUSD"/>
    <property type="match status" value="1"/>
</dbReference>
<evidence type="ECO:0008006" key="7">
    <source>
        <dbReference type="Google" id="ProtNLM"/>
    </source>
</evidence>
<evidence type="ECO:0000256" key="2">
    <source>
        <dbReference type="ARBA" id="ARBA00022679"/>
    </source>
</evidence>
<keyword evidence="3" id="KW-0949">S-adenosyl-L-methionine</keyword>
<dbReference type="HOGENOM" id="CLU_051542_0_1_1"/>
<dbReference type="RefSeq" id="XP_040638563.1">
    <property type="nucleotide sequence ID" value="XM_040779012.1"/>
</dbReference>
<dbReference type="InterPro" id="IPR051654">
    <property type="entry name" value="Meroterpenoid_MTases"/>
</dbReference>
<dbReference type="Gene3D" id="3.40.50.150">
    <property type="entry name" value="Vaccinia Virus protein VP39"/>
    <property type="match status" value="1"/>
</dbReference>
<name>A0A017SF37_ASPRC</name>
<dbReference type="SUPFAM" id="SSF53335">
    <property type="entry name" value="S-adenosyl-L-methionine-dependent methyltransferases"/>
    <property type="match status" value="1"/>
</dbReference>
<protein>
    <recommendedName>
        <fullName evidence="7">Methyltransferase domain-containing protein</fullName>
    </recommendedName>
</protein>
<comment type="similarity">
    <text evidence="4">Belongs to the class I-like SAM-binding methyltransferase superfamily.</text>
</comment>
<evidence type="ECO:0000313" key="5">
    <source>
        <dbReference type="EMBL" id="EYE94875.1"/>
    </source>
</evidence>
<dbReference type="OrthoDB" id="2094832at2759"/>
<evidence type="ECO:0000313" key="6">
    <source>
        <dbReference type="Proteomes" id="UP000019804"/>
    </source>
</evidence>
<dbReference type="PANTHER" id="PTHR35897:SF1">
    <property type="entry name" value="METHYLTRANSFERASE AUSD"/>
    <property type="match status" value="1"/>
</dbReference>
<dbReference type="GO" id="GO:0016740">
    <property type="term" value="F:transferase activity"/>
    <property type="evidence" value="ECO:0007669"/>
    <property type="project" value="UniProtKB-KW"/>
</dbReference>
<dbReference type="AlphaFoldDB" id="A0A017SF37"/>
<evidence type="ECO:0000256" key="3">
    <source>
        <dbReference type="ARBA" id="ARBA00022691"/>
    </source>
</evidence>
<reference evidence="6" key="1">
    <citation type="journal article" date="2014" name="Nat. Commun.">
        <title>Genomic adaptations of the halophilic Dead Sea filamentous fungus Eurotium rubrum.</title>
        <authorList>
            <person name="Kis-Papo T."/>
            <person name="Weig A.R."/>
            <person name="Riley R."/>
            <person name="Persoh D."/>
            <person name="Salamov A."/>
            <person name="Sun H."/>
            <person name="Lipzen A."/>
            <person name="Wasser S.P."/>
            <person name="Rambold G."/>
            <person name="Grigoriev I.V."/>
            <person name="Nevo E."/>
        </authorList>
    </citation>
    <scope>NUCLEOTIDE SEQUENCE [LARGE SCALE GENOMIC DNA]</scope>
    <source>
        <strain evidence="6">CBS 135680</strain>
    </source>
</reference>
<evidence type="ECO:0000256" key="4">
    <source>
        <dbReference type="ARBA" id="ARBA00038314"/>
    </source>
</evidence>
<sequence length="280" mass="32306">MAGSSGFPSSYDPSKYYDPEIQTVHEPARVIFEEYSKIPNERIVSHINETRKRAFAVTPYPCIGLFRFLELDLHRMSIYPEILERIKSGDKFLDLGCALGQELRHLVYDGAPSTNLYGCDLTPDLFNVGYDLFNDRATLQSQFIISDIFNNNSELVTNFIGHFSIINTMSFFHLFTWNQQIVIAKRIITLLRPQPGSLLVGRQVGKVRHSEGPEPEGSLIGYYHNEESWKSMWRVVGRETRTRWAVDVVGEKWGETASEEILRLVREQGQIKIRFVVRRE</sequence>
<gene>
    <name evidence="5" type="ORF">EURHEDRAFT_377880</name>
</gene>
<dbReference type="Proteomes" id="UP000019804">
    <property type="component" value="Unassembled WGS sequence"/>
</dbReference>
<dbReference type="EMBL" id="KK088424">
    <property type="protein sequence ID" value="EYE94875.1"/>
    <property type="molecule type" value="Genomic_DNA"/>
</dbReference>
<keyword evidence="6" id="KW-1185">Reference proteome</keyword>
<dbReference type="GeneID" id="63694136"/>
<proteinExistence type="inferred from homology"/>
<dbReference type="InterPro" id="IPR029063">
    <property type="entry name" value="SAM-dependent_MTases_sf"/>
</dbReference>
<accession>A0A017SF37</accession>
<evidence type="ECO:0000256" key="1">
    <source>
        <dbReference type="ARBA" id="ARBA00005179"/>
    </source>
</evidence>
<dbReference type="STRING" id="1388766.A0A017SF37"/>
<organism evidence="5 6">
    <name type="scientific">Aspergillus ruber (strain CBS 135680)</name>
    <dbReference type="NCBI Taxonomy" id="1388766"/>
    <lineage>
        <taxon>Eukaryota</taxon>
        <taxon>Fungi</taxon>
        <taxon>Dikarya</taxon>
        <taxon>Ascomycota</taxon>
        <taxon>Pezizomycotina</taxon>
        <taxon>Eurotiomycetes</taxon>
        <taxon>Eurotiomycetidae</taxon>
        <taxon>Eurotiales</taxon>
        <taxon>Aspergillaceae</taxon>
        <taxon>Aspergillus</taxon>
        <taxon>Aspergillus subgen. Aspergillus</taxon>
    </lineage>
</organism>
<keyword evidence="2" id="KW-0808">Transferase</keyword>